<dbReference type="NCBIfam" id="TIGR02608">
    <property type="entry name" value="delta_60_rpt"/>
    <property type="match status" value="3"/>
</dbReference>
<dbReference type="Gene3D" id="2.80.10.50">
    <property type="match status" value="3"/>
</dbReference>
<dbReference type="PATRIC" id="fig|205918.7.peg.5038"/>
<dbReference type="OrthoDB" id="6992437at2"/>
<sequence>MDGVLMMKSTSKAGGIEYEFQAPFRAPRDMGHQTKILALDSGMRYLTDLEHSSSRVFLSRLSNDGTPDLSFAPDGYRTESVEMAFDGLEPGLVVRKDGGVVAALCNDNELGLVCFKTDGTLDPDFGTDGIIVHSYWAVGITQRSGQLDDVDSDDKSAPSGKDVAGARGTIAPGMDGRIYGLIGGRTSSPDAVIRCLGNGELDAGFNETGTLPITYTTYDAVVSGVVPTPDGGIAVTGRLRGAVFVSCYKEDGSLNVQFGEGGFAIFGPEHFGYTDEEILQLEFNHIAVLPGGGFIVSGYLSAINPTLTYGLLVAVDSTGKLAQSFNNGKPVMFELAPREVDFIFGGVVLQADGKILVGGGLTARNPTYRRDVFVIRYLQTGELDLSFAGRGWVQFSPFGNVVSYLNSISIDKDQKILLAGDGGPDNNLSSMTGFVMQLAS</sequence>
<gene>
    <name evidence="2" type="ordered locus">Psyr_4872</name>
</gene>
<evidence type="ECO:0000313" key="3">
    <source>
        <dbReference type="Proteomes" id="UP000000426"/>
    </source>
</evidence>
<dbReference type="HOGENOM" id="CLU_622365_0_0_6"/>
<dbReference type="InterPro" id="IPR013431">
    <property type="entry name" value="Delta_60_rpt"/>
</dbReference>
<organism evidence="2 3">
    <name type="scientific">Pseudomonas syringae pv. syringae (strain B728a)</name>
    <dbReference type="NCBI Taxonomy" id="205918"/>
    <lineage>
        <taxon>Bacteria</taxon>
        <taxon>Pseudomonadati</taxon>
        <taxon>Pseudomonadota</taxon>
        <taxon>Gammaproteobacteria</taxon>
        <taxon>Pseudomonadales</taxon>
        <taxon>Pseudomonadaceae</taxon>
        <taxon>Pseudomonas</taxon>
        <taxon>Pseudomonas syringae</taxon>
    </lineage>
</organism>
<dbReference type="Proteomes" id="UP000000426">
    <property type="component" value="Chromosome"/>
</dbReference>
<evidence type="ECO:0000256" key="1">
    <source>
        <dbReference type="SAM" id="MobiDB-lite"/>
    </source>
</evidence>
<name>Q4ZLS3_PSEU2</name>
<dbReference type="EMBL" id="CP000075">
    <property type="protein sequence ID" value="AAY39899.1"/>
    <property type="molecule type" value="Genomic_DNA"/>
</dbReference>
<dbReference type="KEGG" id="psb:Psyr_4872"/>
<dbReference type="SUPFAM" id="SSF63829">
    <property type="entry name" value="Calcium-dependent phosphotriesterase"/>
    <property type="match status" value="1"/>
</dbReference>
<proteinExistence type="predicted"/>
<evidence type="ECO:0000313" key="2">
    <source>
        <dbReference type="EMBL" id="AAY39899.1"/>
    </source>
</evidence>
<protein>
    <recommendedName>
        <fullName evidence="4">Delta-60 repeat domain-containing protein</fullName>
    </recommendedName>
</protein>
<accession>Q4ZLS3</accession>
<dbReference type="AlphaFoldDB" id="Q4ZLS3"/>
<reference evidence="2 3" key="1">
    <citation type="journal article" date="2005" name="Proc. Natl. Acad. Sci. U.S.A.">
        <title>Comparison of the complete genome sequences of Pseudomonas syringae pv. syringae B728a and pv. tomato DC3000.</title>
        <authorList>
            <person name="Feil H."/>
            <person name="Feil W.S."/>
            <person name="Chain P."/>
            <person name="Larimer F."/>
            <person name="Dibartolo G."/>
            <person name="Copeland A."/>
            <person name="Lykidis A."/>
            <person name="Trong S."/>
            <person name="Nolan M."/>
            <person name="Goltsman E."/>
            <person name="Thiel J."/>
            <person name="Malfatti S."/>
            <person name="Loper J.E."/>
            <person name="Lapidus A."/>
            <person name="Detter J.C."/>
            <person name="Land M."/>
            <person name="Richardson P.M."/>
            <person name="Kyrpides N.C."/>
            <person name="Ivanova N."/>
            <person name="Lindow S.E."/>
        </authorList>
    </citation>
    <scope>NUCLEOTIDE SEQUENCE [LARGE SCALE GENOMIC DNA]</scope>
    <source>
        <strain evidence="2 3">B728a</strain>
    </source>
</reference>
<evidence type="ECO:0008006" key="4">
    <source>
        <dbReference type="Google" id="ProtNLM"/>
    </source>
</evidence>
<dbReference type="STRING" id="205918.Psyr_4872"/>
<feature type="region of interest" description="Disordered" evidence="1">
    <location>
        <begin position="146"/>
        <end position="166"/>
    </location>
</feature>
<dbReference type="Pfam" id="PF17164">
    <property type="entry name" value="DUF5122"/>
    <property type="match status" value="1"/>
</dbReference>
<dbReference type="eggNOG" id="COG3209">
    <property type="taxonomic scope" value="Bacteria"/>
</dbReference>